<evidence type="ECO:0000259" key="4">
    <source>
        <dbReference type="Pfam" id="PF13649"/>
    </source>
</evidence>
<dbReference type="AlphaFoldDB" id="A0A2M8WUQ4"/>
<dbReference type="PANTHER" id="PTHR43464">
    <property type="entry name" value="METHYLTRANSFERASE"/>
    <property type="match status" value="1"/>
</dbReference>
<comment type="caution">
    <text evidence="5">The sequence shown here is derived from an EMBL/GenBank/DDBJ whole genome shotgun (WGS) entry which is preliminary data.</text>
</comment>
<dbReference type="SUPFAM" id="SSF53335">
    <property type="entry name" value="S-adenosyl-L-methionine-dependent methyltransferases"/>
    <property type="match status" value="1"/>
</dbReference>
<dbReference type="InterPro" id="IPR041698">
    <property type="entry name" value="Methyltransf_25"/>
</dbReference>
<evidence type="ECO:0000256" key="2">
    <source>
        <dbReference type="ARBA" id="ARBA00022679"/>
    </source>
</evidence>
<evidence type="ECO:0000256" key="1">
    <source>
        <dbReference type="ARBA" id="ARBA00022603"/>
    </source>
</evidence>
<dbReference type="GO" id="GO:0032259">
    <property type="term" value="P:methylation"/>
    <property type="evidence" value="ECO:0007669"/>
    <property type="project" value="UniProtKB-KW"/>
</dbReference>
<dbReference type="EMBL" id="PGTZ01000006">
    <property type="protein sequence ID" value="PJI94644.1"/>
    <property type="molecule type" value="Genomic_DNA"/>
</dbReference>
<dbReference type="GO" id="GO:0008168">
    <property type="term" value="F:methyltransferase activity"/>
    <property type="evidence" value="ECO:0007669"/>
    <property type="project" value="UniProtKB-KW"/>
</dbReference>
<dbReference type="InterPro" id="IPR029063">
    <property type="entry name" value="SAM-dependent_MTases_sf"/>
</dbReference>
<keyword evidence="2 5" id="KW-0808">Transferase</keyword>
<name>A0A2M8WUQ4_9MICO</name>
<evidence type="ECO:0000313" key="5">
    <source>
        <dbReference type="EMBL" id="PJI94644.1"/>
    </source>
</evidence>
<reference evidence="5 6" key="1">
    <citation type="submission" date="2017-11" db="EMBL/GenBank/DDBJ databases">
        <title>Genomic Encyclopedia of Archaeal and Bacterial Type Strains, Phase II (KMG-II): From Individual Species to Whole Genera.</title>
        <authorList>
            <person name="Goeker M."/>
        </authorList>
    </citation>
    <scope>NUCLEOTIDE SEQUENCE [LARGE SCALE GENOMIC DNA]</scope>
    <source>
        <strain evidence="5 6">DSM 22413</strain>
    </source>
</reference>
<keyword evidence="3" id="KW-0949">S-adenosyl-L-methionine</keyword>
<accession>A0A2M8WUQ4</accession>
<dbReference type="Pfam" id="PF13649">
    <property type="entry name" value="Methyltransf_25"/>
    <property type="match status" value="1"/>
</dbReference>
<dbReference type="PANTHER" id="PTHR43464:SF19">
    <property type="entry name" value="UBIQUINONE BIOSYNTHESIS O-METHYLTRANSFERASE, MITOCHONDRIAL"/>
    <property type="match status" value="1"/>
</dbReference>
<feature type="domain" description="Methyltransferase" evidence="4">
    <location>
        <begin position="38"/>
        <end position="131"/>
    </location>
</feature>
<protein>
    <submittedName>
        <fullName evidence="5">Methyltransferase family protein</fullName>
    </submittedName>
</protein>
<keyword evidence="1 5" id="KW-0489">Methyltransferase</keyword>
<dbReference type="Gene3D" id="3.40.50.150">
    <property type="entry name" value="Vaccinia Virus protein VP39"/>
    <property type="match status" value="1"/>
</dbReference>
<evidence type="ECO:0000256" key="3">
    <source>
        <dbReference type="ARBA" id="ARBA00022691"/>
    </source>
</evidence>
<sequence>MSETSADLRAAVYDAVNVWAPDDDYFLARAAEGPGIRVLDLGCGTGRLTTELARTGFEVTGVDPDGEALEAARRKPGGDLVRWVEGTSEALGPDLRFDVVIMTAHVVQAIADDGEWRATLADVHRALVSGGLLTFDSRDPAAGAWERWTPDASRSSLTLPDGTVVEGWYEVTGTEPATDGADHVAVVHLTDHTLLPDGTHTVETGDLAFRSEQRLRDDVTAAGFVVRSVVGGWAGQPVGAGDGELIVVALRP</sequence>
<organism evidence="5 6">
    <name type="scientific">Luteimicrobium subarcticum</name>
    <dbReference type="NCBI Taxonomy" id="620910"/>
    <lineage>
        <taxon>Bacteria</taxon>
        <taxon>Bacillati</taxon>
        <taxon>Actinomycetota</taxon>
        <taxon>Actinomycetes</taxon>
        <taxon>Micrococcales</taxon>
        <taxon>Luteimicrobium</taxon>
    </lineage>
</organism>
<keyword evidence="6" id="KW-1185">Reference proteome</keyword>
<gene>
    <name evidence="5" type="ORF">CLV34_0489</name>
</gene>
<proteinExistence type="predicted"/>
<dbReference type="OrthoDB" id="9805171at2"/>
<dbReference type="Proteomes" id="UP000231586">
    <property type="component" value="Unassembled WGS sequence"/>
</dbReference>
<dbReference type="RefSeq" id="WP_100348638.1">
    <property type="nucleotide sequence ID" value="NZ_PGTZ01000006.1"/>
</dbReference>
<evidence type="ECO:0000313" key="6">
    <source>
        <dbReference type="Proteomes" id="UP000231586"/>
    </source>
</evidence>
<dbReference type="CDD" id="cd02440">
    <property type="entry name" value="AdoMet_MTases"/>
    <property type="match status" value="1"/>
</dbReference>